<keyword evidence="6" id="KW-0843">Virulence</keyword>
<dbReference type="PANTHER" id="PTHR38340">
    <property type="entry name" value="S-LAYER PROTEIN"/>
    <property type="match status" value="1"/>
</dbReference>
<evidence type="ECO:0000256" key="3">
    <source>
        <dbReference type="ARBA" id="ARBA00022525"/>
    </source>
</evidence>
<dbReference type="InterPro" id="IPR018511">
    <property type="entry name" value="Hemolysin-typ_Ca-bd_CS"/>
</dbReference>
<reference evidence="9 10" key="1">
    <citation type="submission" date="2020-08" db="EMBL/GenBank/DDBJ databases">
        <title>Sequencing the genomes of 1000 actinobacteria strains.</title>
        <authorList>
            <person name="Klenk H.-P."/>
        </authorList>
    </citation>
    <scope>NUCLEOTIDE SEQUENCE [LARGE SCALE GENOMIC DNA]</scope>
    <source>
        <strain evidence="9 10">DSM 45486</strain>
    </source>
</reference>
<dbReference type="InterPro" id="IPR050557">
    <property type="entry name" value="RTX_toxin/Mannuronan_C5-epim"/>
</dbReference>
<keyword evidence="4" id="KW-0800">Toxin</keyword>
<evidence type="ECO:0000256" key="5">
    <source>
        <dbReference type="ARBA" id="ARBA00022737"/>
    </source>
</evidence>
<dbReference type="PRINTS" id="PR00313">
    <property type="entry name" value="CABNDNGRPT"/>
</dbReference>
<evidence type="ECO:0000256" key="1">
    <source>
        <dbReference type="ARBA" id="ARBA00004370"/>
    </source>
</evidence>
<dbReference type="Pfam" id="PF00353">
    <property type="entry name" value="HemolysinCabind"/>
    <property type="match status" value="14"/>
</dbReference>
<dbReference type="GO" id="GO:0005975">
    <property type="term" value="P:carbohydrate metabolic process"/>
    <property type="evidence" value="ECO:0007669"/>
    <property type="project" value="UniProtKB-ARBA"/>
</dbReference>
<dbReference type="GO" id="GO:0090729">
    <property type="term" value="F:toxin activity"/>
    <property type="evidence" value="ECO:0007669"/>
    <property type="project" value="UniProtKB-KW"/>
</dbReference>
<dbReference type="InterPro" id="IPR003995">
    <property type="entry name" value="RTX_toxin_determinant-A"/>
</dbReference>
<evidence type="ECO:0000313" key="9">
    <source>
        <dbReference type="EMBL" id="MBB5801547.1"/>
    </source>
</evidence>
<dbReference type="InterPro" id="IPR001343">
    <property type="entry name" value="Hemolysn_Ca-bd"/>
</dbReference>
<feature type="compositionally biased region" description="Low complexity" evidence="8">
    <location>
        <begin position="2854"/>
        <end position="2865"/>
    </location>
</feature>
<evidence type="ECO:0000313" key="10">
    <source>
        <dbReference type="Proteomes" id="UP000552097"/>
    </source>
</evidence>
<proteinExistence type="predicted"/>
<dbReference type="InterPro" id="IPR011049">
    <property type="entry name" value="Serralysin-like_metalloprot_C"/>
</dbReference>
<accession>A0A7W9HFZ4</accession>
<comment type="caution">
    <text evidence="9">The sequence shown here is derived from an EMBL/GenBank/DDBJ whole genome shotgun (WGS) entry which is preliminary data.</text>
</comment>
<organism evidence="9 10">
    <name type="scientific">Saccharothrix ecbatanensis</name>
    <dbReference type="NCBI Taxonomy" id="1105145"/>
    <lineage>
        <taxon>Bacteria</taxon>
        <taxon>Bacillati</taxon>
        <taxon>Actinomycetota</taxon>
        <taxon>Actinomycetes</taxon>
        <taxon>Pseudonocardiales</taxon>
        <taxon>Pseudonocardiaceae</taxon>
        <taxon>Saccharothrix</taxon>
    </lineage>
</organism>
<dbReference type="Gene3D" id="2.150.10.10">
    <property type="entry name" value="Serralysin-like metalloprotease, C-terminal"/>
    <property type="match status" value="3"/>
</dbReference>
<evidence type="ECO:0000256" key="8">
    <source>
        <dbReference type="SAM" id="MobiDB-lite"/>
    </source>
</evidence>
<evidence type="ECO:0000256" key="7">
    <source>
        <dbReference type="ARBA" id="ARBA00023136"/>
    </source>
</evidence>
<dbReference type="PRINTS" id="PR01488">
    <property type="entry name" value="RTXTOXINA"/>
</dbReference>
<dbReference type="GO" id="GO:0005576">
    <property type="term" value="C:extracellular region"/>
    <property type="evidence" value="ECO:0007669"/>
    <property type="project" value="UniProtKB-SubCell"/>
</dbReference>
<dbReference type="PANTHER" id="PTHR38340:SF1">
    <property type="entry name" value="S-LAYER PROTEIN"/>
    <property type="match status" value="1"/>
</dbReference>
<keyword evidence="7" id="KW-0472">Membrane</keyword>
<sequence length="3514" mass="359729">MRSYPARSFPARPYSGRRRVTPIRRFTAAFTAFALGLLGLVAFTPPAVAQDAVVTRIVNGLKAFGDFSRALGTVGRLGEALPLLGVSPGAALGFEDLIAKTVHDPLKDKEKFADLAGTYPLAGDRPGTLTVQTSDIGGVKRVDVTLHVAKVADRQPVSVAGASPAITFTTSGAVDVSLTLDATLRFAYDTAKDWFYLVKDDASPKFTVGAKGELDLGATPTAGFGILGVDLDKNSSHVLVEANISATADDPDGDGRLAVEPPVNGTGTAELAAAGAAAGLFHIGLAAPAGKVDAALTFTAQPLAGASVAGVTGKVEVKWPDIATGAPAVTVTGPDLAQLTRFTTLSPRDLIEGLSHLVNSIEAVQRAQWGDPAKPTGNVNLPFMRGTLADAVKAGSVLAQFVDDNVFDPDRDNVDKAKAGLPKFSSIQEMFGKLNVGPIAVSDVGFDDTSKKLKFTLTMTQNAPATGTALDVAAELTSGHGTNVSYQSDKLKHANKSKPWTVDGFVGRIVSGGTSQGVVKSNTADEITLEEPWIGGTPAPEAPYKVTSPDPMTGQVTFGDTFAAKGLRDANALNATATVKPGYVATATLVLDLRDPITGDACKPLDPDAAAVGCPFADKNPDGTTTLVTSLPRTPDRFLLRTGGDLVKADAPVDTLVDVNGSVGYLKVHMTGSLAMSKKDGSANMLTVGLKKVGDADGDLPLSQVFPKLVDDLSTPAKEPENLLSVAVGVKAAATVKLDVPGITDFFGGPVSVDVTMPDVTDPTNVQFSGLDALDRAKAFDFDPDNPRAMFGQIIKALQVLNASLRAVDGDGQVKSALTTPLPVVGKSLTELLGSADTGSGPTVEYGNVTLSGTTFGYIKDTNRTGPTAFGGDLEGRAVLVGTQVALVGLADPGGNRLLLSKQWDQVPAKGTAYAFRSPLEDAVDKLTAAPPDYLQDLVATLNEALPDGSGISFAYKDVDGTPSIVLNVDVKRNVATAQPVRFSFTDEKGAGRSLVGAEGEATANLSLTGSTKIGFVLPLAAGDGPANATALKVLPGSTVDITAHGGISGVVRSSIGPLSIALGNPGGPERAVANAHYNAHLGYGPGGTAPVPLADFVKNVSLTLNGDNQPVTCAGDPAANTDLALCAVMPVFVSSDNTNWTKLAGPGDSFIVRLPRTAANLGEAFSFSPDLPGGVKRFEMPPDIGQQILDALLDFSQFGDGIEKYLAMVERALRTAAFDGKLPLVGDDLQQGADRFGALRTKIQAAMAQLPGGGRVNNTTELTDWVNNHLKPAVGSAVTIGFTCDATLQPATSPTASVQGTTGSTRYVYGIVASAQGKDAPPAIVEVTDGHTTTDVRLGWTKSGYATSYKIIRKTDPNQDNWVLLAEGLSGATVAYEDKGGAPGAAYVPATTNPKLADCPDGAALQDITGATFTFDLCDGKVDPSDTCATDALSLNRPLDLGIPGLSLREAADPAKRTGVTAGLSYRLHVKVGVDKSSGFFVATQDIDRPELGLKLGFTLPADMKAQLAFLEVGLKQHAGGATDLFSGTFFVDLHKKGQAACFTGCAVDVDARITLADLADVDQVVGVSLVAQVGIDWDFDVTAGPLPGVSGWFHLAWKFELGKDPGALDIAFKDVKLNAGEFLGSVLKPIVDKVALFTKPVQPILDQLYAPIPVLSDLSRAVGGGDVNLVTIAKSFSTIAGGPDLEFVDKILRTIKLVSQIAANGGAIDVGSFTISGDRALNTQNSPDTAASLIESKTLTHTDLRGAMDQESGQQLLSDGAAGSAAGFTFPILKDPAKLFGLIMGQDVDLIKFDSGPLRLAFSYSQSFGPVYAPPPVLVSISGSASVEARFRAGFDTFGIRKAIESKKAADILDSIYLDTVDDAGKPLPVVTFRGELAAGAAVSVVLIEVGIKGGVALTINLSWADPNNDGKFRFSEFAKVALQNPMCLFNMDGRLSLFLKVYITIGFSPFSVSFDFTLADITLLDFSVKPNCAPPPPTLAHVDGTTLVLHVGDGGTPLRGDAAWKARDDDETWTVTQMVEGDQFVGFAVSGIGFREEHRDPNLTKVAANATNDVGKRVFVFQGDGDKSGAGNDQASAAKPFDKAVEVTGGNNDDSVKTGIGPSTVNGGPGNDQLTTGDLAAAFGGKGSATVTGGDGDDTITVGGAGDTVNGGAGNDRIAAGLGANTIDGGDGDDTIGIASDSPLAANNAGKAEYVAQKNTIIGGHGSDKISGGSGDDEIYTSFLIGNPVDKTGEDEPGHPDKTVVDAVTVDATNIVDTGTGSDTVFGSQAFDFVTGRSRPDQVDDIRGGGNNDVLTGGFGKDKVFGGPGDDYVIAEPSDVGGETGPSAFGPVRPVNHRTLPAGVAPSSKLLVGGYGNDHVVGGDGGAEIFGDKYANPCAPPGDPASKPPAEPFDAADGRDLITGGTGIEVVAAGGAADNVDVKANADVACGQLGDDVIAGGNDDDVLYGGGGKDLAYGDAGLDHVYGNDDNDTLYGGTLNDVIEGNNGSDTAFGGADADVVVGGTRKAGEPDAGDTLYGDSGTDLVIGDNGSGDAFAATGGPFDLDGANAAAGGPDFVFGGGADDRAFGGLAHDEMSGGAGDDYLEGNNADDVVHGDSGEDRVVGGSAEVASTVDGHQVGRPDTGDMLFGDAGPDVVTGDNAILSLGDASPVTLGRQFTKAHKITLLDLGYAPTPGTSGDDVISGGGEQDVLSAQGGADTVTGDDADDYAEGGPGADTISGNADQDDLVGGSFTEEAPGVGQPDVGDTIHGDGGQDVAIGDNGSLLRTGPPSRLTQERGMTARGIVLLDLGLTPHADSSGGDQVWGDDGADVLLGQGAADRLKGNAADDYVEGNQGVDWIEGNGDNDDLVGGSSTPLTGSSGQPDAADALFGGPGDDVGIGDNGVVQRPAAGETPTRATQRLATSGGNAITGRTVVRHDLDNGGVLTAPPADRFGDDRVSGGSGVDVLWGQDGGDFLSGGGQADYIEGNGGGDVLRGDLMLGEPSTETTVVPMTDPGWPGTPSELPELEGAEPGHGQDDMIGGSSAAGFRDGGDAFEGNGADDVQLGDNGSLVRTLQGQPGSMTEKVYAERYAAGLVPDNATVSRTHDPDLPGPSTRFCTTAQATCEPVGAFGDDTMFGDDGNDGMWGQDGNDTMTGSTGDDDMFGELGDDTMFGNDGEDAMLGDRGGVVNERLNPDDVAARGFTVQLNSVPQESYTGFRAGAYDRRVDLLHDVDGDAFVGGPSSASMPHNGIAEGGDDRIRGGLGADNIHAGFGDDLANGDSGGDQVFGGDGADVLWGGKGCDPAFPTPDCLTNGAFNPDSRGTDDRYVDHIFGGVGGTSAASQAGVVGSDVLDFNPRGSYPAGCAAGPWPETLGSGAIDPCRWFEMTEKTNDDPTAPATMADNQHHHGTDWIYGGWDRDVLQGDVSGNGPNPGDRLIDWAGAYNLYTHCNAAYGGYNDIRQFSPGMQDLLQKLAWGSGAGQTVGDAVTSGTSAFRELALVYPADNKDHGNGKAYPTTPGHFDDPVSCTD</sequence>
<dbReference type="RefSeq" id="WP_184917515.1">
    <property type="nucleotide sequence ID" value="NZ_JACHMO010000001.1"/>
</dbReference>
<evidence type="ECO:0000256" key="2">
    <source>
        <dbReference type="ARBA" id="ARBA00004613"/>
    </source>
</evidence>
<dbReference type="GO" id="GO:0005509">
    <property type="term" value="F:calcium ion binding"/>
    <property type="evidence" value="ECO:0007669"/>
    <property type="project" value="InterPro"/>
</dbReference>
<keyword evidence="3" id="KW-0964">Secreted</keyword>
<name>A0A7W9HFZ4_9PSEU</name>
<gene>
    <name evidence="9" type="ORF">F4560_001315</name>
</gene>
<feature type="region of interest" description="Disordered" evidence="8">
    <location>
        <begin position="2843"/>
        <end position="2866"/>
    </location>
</feature>
<dbReference type="Gene3D" id="2.60.40.10">
    <property type="entry name" value="Immunoglobulins"/>
    <property type="match status" value="1"/>
</dbReference>
<evidence type="ECO:0000256" key="6">
    <source>
        <dbReference type="ARBA" id="ARBA00023026"/>
    </source>
</evidence>
<keyword evidence="10" id="KW-1185">Reference proteome</keyword>
<evidence type="ECO:0000256" key="4">
    <source>
        <dbReference type="ARBA" id="ARBA00022656"/>
    </source>
</evidence>
<keyword evidence="5" id="KW-0677">Repeat</keyword>
<dbReference type="Gene3D" id="2.160.20.160">
    <property type="match status" value="1"/>
</dbReference>
<dbReference type="Proteomes" id="UP000552097">
    <property type="component" value="Unassembled WGS sequence"/>
</dbReference>
<protein>
    <submittedName>
        <fullName evidence="9">Ca2+-binding RTX toxin-like protein</fullName>
    </submittedName>
</protein>
<comment type="subcellular location">
    <subcellularLocation>
        <location evidence="1">Membrane</location>
    </subcellularLocation>
    <subcellularLocation>
        <location evidence="2">Secreted</location>
    </subcellularLocation>
</comment>
<dbReference type="InterPro" id="IPR013783">
    <property type="entry name" value="Ig-like_fold"/>
</dbReference>
<feature type="region of interest" description="Disordered" evidence="8">
    <location>
        <begin position="3492"/>
        <end position="3514"/>
    </location>
</feature>
<dbReference type="SUPFAM" id="SSF51120">
    <property type="entry name" value="beta-Roll"/>
    <property type="match status" value="9"/>
</dbReference>
<dbReference type="EMBL" id="JACHMO010000001">
    <property type="protein sequence ID" value="MBB5801547.1"/>
    <property type="molecule type" value="Genomic_DNA"/>
</dbReference>
<dbReference type="PROSITE" id="PS00330">
    <property type="entry name" value="HEMOLYSIN_CALCIUM"/>
    <property type="match status" value="1"/>
</dbReference>
<feature type="region of interest" description="Disordered" evidence="8">
    <location>
        <begin position="2688"/>
        <end position="2745"/>
    </location>
</feature>
<dbReference type="GO" id="GO:0016020">
    <property type="term" value="C:membrane"/>
    <property type="evidence" value="ECO:0007669"/>
    <property type="project" value="UniProtKB-SubCell"/>
</dbReference>